<feature type="region of interest" description="Disordered" evidence="2">
    <location>
        <begin position="663"/>
        <end position="716"/>
    </location>
</feature>
<reference evidence="3 4" key="1">
    <citation type="submission" date="2023-03" db="EMBL/GenBank/DDBJ databases">
        <title>Genome sequence of Lichtheimia ornata CBS 291.66.</title>
        <authorList>
            <person name="Mohabir J.T."/>
            <person name="Shea T.P."/>
            <person name="Kurbessoian T."/>
            <person name="Berby B."/>
            <person name="Fontaine J."/>
            <person name="Livny J."/>
            <person name="Gnirke A."/>
            <person name="Stajich J.E."/>
            <person name="Cuomo C.A."/>
        </authorList>
    </citation>
    <scope>NUCLEOTIDE SEQUENCE [LARGE SCALE GENOMIC DNA]</scope>
    <source>
        <strain evidence="3">CBS 291.66</strain>
    </source>
</reference>
<dbReference type="InterPro" id="IPR051726">
    <property type="entry name" value="Chitin_Synth_Reg"/>
</dbReference>
<dbReference type="Pfam" id="PF08238">
    <property type="entry name" value="Sel1"/>
    <property type="match status" value="6"/>
</dbReference>
<feature type="compositionally biased region" description="Basic residues" evidence="2">
    <location>
        <begin position="702"/>
        <end position="716"/>
    </location>
</feature>
<dbReference type="EMBL" id="JARTCD010000010">
    <property type="protein sequence ID" value="KAJ8661095.1"/>
    <property type="molecule type" value="Genomic_DNA"/>
</dbReference>
<sequence length="716" mass="79044">MMASSAPDRVRSRTLPGHRSAMRRAQHRPSPRSMSYDHSQPQPPTEAANNNNTLNYDDGNTSSDDDDNTNSLAFASKKRLTLRVVNADIDVSPSSSDDEAKITENLDSPLMNSKMKRSSPAAPPSSDSSIYSNNENHPDNHASETSPPPPTPLHNDNHLSDIQQPIHLAAKSAHSSGRNSVNVDHHSQQQPQTSDTSEMGSLKYQVEAEDEGLGPCTPPPAPPSMTTDARSMISTTNESVLSATMAHASQSKYSKASFTLTNQRDSLRMYRDMAEKVNDPLVQLSYAKYLLDVAELYNTNKDDVKRQSTAADEEAISNLWVDMVKRASGRANLARGIAPFIKPEMDAKAKREALEMEAITWIKRLAKEQVGEAAHMQATWIDNQKYGFAPNPEKAYRLHVIAARSGNPYSMYAVAKYLEHQIPSSSSGEDVFEYYQSAANKGYLPALLRVAKIYIHGQFGQRQNISKGLTLLSQAAENATEEYPEPIFVFGQMLANIYPEADIPAELLQHYGGSNAILRTFERAAELGHTGAQTQLGSMYEHGSYGVAMDMEKAHHYYSRAASTTGDHHGGDPVAMLGLCRLYNCGIHGPEDNEEPQRLVQDVSGWLARTGRDEDESFRWCEKAANQGHADAMFMLAWYLETGFGTPKDITRANLFYRRAASKGNQAAKQKVNNNQHTTSSMPRSTGVTTSSPVTSRTMNGRPKKTKKRKNLCIIT</sequence>
<feature type="compositionally biased region" description="Polar residues" evidence="2">
    <location>
        <begin position="173"/>
        <end position="199"/>
    </location>
</feature>
<dbReference type="InterPro" id="IPR011990">
    <property type="entry name" value="TPR-like_helical_dom_sf"/>
</dbReference>
<dbReference type="RefSeq" id="XP_058346008.1">
    <property type="nucleotide sequence ID" value="XM_058483389.1"/>
</dbReference>
<organism evidence="3 4">
    <name type="scientific">Lichtheimia ornata</name>
    <dbReference type="NCBI Taxonomy" id="688661"/>
    <lineage>
        <taxon>Eukaryota</taxon>
        <taxon>Fungi</taxon>
        <taxon>Fungi incertae sedis</taxon>
        <taxon>Mucoromycota</taxon>
        <taxon>Mucoromycotina</taxon>
        <taxon>Mucoromycetes</taxon>
        <taxon>Mucorales</taxon>
        <taxon>Lichtheimiaceae</taxon>
        <taxon>Lichtheimia</taxon>
    </lineage>
</organism>
<dbReference type="SMART" id="SM00671">
    <property type="entry name" value="SEL1"/>
    <property type="match status" value="6"/>
</dbReference>
<dbReference type="SUPFAM" id="SSF81901">
    <property type="entry name" value="HCP-like"/>
    <property type="match status" value="2"/>
</dbReference>
<feature type="compositionally biased region" description="Low complexity" evidence="2">
    <location>
        <begin position="665"/>
        <end position="676"/>
    </location>
</feature>
<proteinExistence type="predicted"/>
<evidence type="ECO:0000256" key="2">
    <source>
        <dbReference type="SAM" id="MobiDB-lite"/>
    </source>
</evidence>
<dbReference type="PANTHER" id="PTHR46430">
    <property type="entry name" value="PROTEIN SKT5-RELATED"/>
    <property type="match status" value="1"/>
</dbReference>
<feature type="compositionally biased region" description="Low complexity" evidence="2">
    <location>
        <begin position="49"/>
        <end position="62"/>
    </location>
</feature>
<dbReference type="Gene3D" id="1.25.40.10">
    <property type="entry name" value="Tetratricopeptide repeat domain"/>
    <property type="match status" value="2"/>
</dbReference>
<evidence type="ECO:0008006" key="5">
    <source>
        <dbReference type="Google" id="ProtNLM"/>
    </source>
</evidence>
<keyword evidence="4" id="KW-1185">Reference proteome</keyword>
<protein>
    <recommendedName>
        <fullName evidence="5">HCP-like protein</fullName>
    </recommendedName>
</protein>
<dbReference type="GeneID" id="83210731"/>
<comment type="caution">
    <text evidence="3">The sequence shown here is derived from an EMBL/GenBank/DDBJ whole genome shotgun (WGS) entry which is preliminary data.</text>
</comment>
<evidence type="ECO:0000313" key="3">
    <source>
        <dbReference type="EMBL" id="KAJ8661095.1"/>
    </source>
</evidence>
<feature type="region of interest" description="Disordered" evidence="2">
    <location>
        <begin position="1"/>
        <end position="199"/>
    </location>
</feature>
<feature type="compositionally biased region" description="Low complexity" evidence="2">
    <location>
        <begin position="683"/>
        <end position="698"/>
    </location>
</feature>
<evidence type="ECO:0000256" key="1">
    <source>
        <dbReference type="ARBA" id="ARBA00022737"/>
    </source>
</evidence>
<accession>A0AAD7VA33</accession>
<dbReference type="Proteomes" id="UP001234581">
    <property type="component" value="Unassembled WGS sequence"/>
</dbReference>
<name>A0AAD7VA33_9FUNG</name>
<gene>
    <name evidence="3" type="ORF">O0I10_003318</name>
</gene>
<keyword evidence="1" id="KW-0677">Repeat</keyword>
<evidence type="ECO:0000313" key="4">
    <source>
        <dbReference type="Proteomes" id="UP001234581"/>
    </source>
</evidence>
<feature type="compositionally biased region" description="Low complexity" evidence="2">
    <location>
        <begin position="118"/>
        <end position="129"/>
    </location>
</feature>
<feature type="compositionally biased region" description="Basic residues" evidence="2">
    <location>
        <begin position="20"/>
        <end position="30"/>
    </location>
</feature>
<dbReference type="InterPro" id="IPR006597">
    <property type="entry name" value="Sel1-like"/>
</dbReference>
<dbReference type="PANTHER" id="PTHR46430:SF2">
    <property type="entry name" value="CHITIN SYNTHASE REGULATORY FACTOR 4"/>
    <property type="match status" value="1"/>
</dbReference>
<dbReference type="AlphaFoldDB" id="A0AAD7VA33"/>